<name>A0A0C2XHV9_HEBCY</name>
<proteinExistence type="predicted"/>
<evidence type="ECO:0000313" key="2">
    <source>
        <dbReference type="Proteomes" id="UP000053424"/>
    </source>
</evidence>
<protein>
    <submittedName>
        <fullName evidence="1">Uncharacterized protein</fullName>
    </submittedName>
</protein>
<dbReference type="Proteomes" id="UP000053424">
    <property type="component" value="Unassembled WGS sequence"/>
</dbReference>
<accession>A0A0C2XHV9</accession>
<reference evidence="1 2" key="1">
    <citation type="submission" date="2014-04" db="EMBL/GenBank/DDBJ databases">
        <authorList>
            <consortium name="DOE Joint Genome Institute"/>
            <person name="Kuo A."/>
            <person name="Gay G."/>
            <person name="Dore J."/>
            <person name="Kohler A."/>
            <person name="Nagy L.G."/>
            <person name="Floudas D."/>
            <person name="Copeland A."/>
            <person name="Barry K.W."/>
            <person name="Cichocki N."/>
            <person name="Veneault-Fourrey C."/>
            <person name="LaButti K."/>
            <person name="Lindquist E.A."/>
            <person name="Lipzen A."/>
            <person name="Lundell T."/>
            <person name="Morin E."/>
            <person name="Murat C."/>
            <person name="Sun H."/>
            <person name="Tunlid A."/>
            <person name="Henrissat B."/>
            <person name="Grigoriev I.V."/>
            <person name="Hibbett D.S."/>
            <person name="Martin F."/>
            <person name="Nordberg H.P."/>
            <person name="Cantor M.N."/>
            <person name="Hua S.X."/>
        </authorList>
    </citation>
    <scope>NUCLEOTIDE SEQUENCE [LARGE SCALE GENOMIC DNA]</scope>
    <source>
        <strain evidence="2">h7</strain>
    </source>
</reference>
<keyword evidence="2" id="KW-1185">Reference proteome</keyword>
<dbReference type="EMBL" id="KN831797">
    <property type="protein sequence ID" value="KIM37453.1"/>
    <property type="molecule type" value="Genomic_DNA"/>
</dbReference>
<reference evidence="2" key="2">
    <citation type="submission" date="2015-01" db="EMBL/GenBank/DDBJ databases">
        <title>Evolutionary Origins and Diversification of the Mycorrhizal Mutualists.</title>
        <authorList>
            <consortium name="DOE Joint Genome Institute"/>
            <consortium name="Mycorrhizal Genomics Consortium"/>
            <person name="Kohler A."/>
            <person name="Kuo A."/>
            <person name="Nagy L.G."/>
            <person name="Floudas D."/>
            <person name="Copeland A."/>
            <person name="Barry K.W."/>
            <person name="Cichocki N."/>
            <person name="Veneault-Fourrey C."/>
            <person name="LaButti K."/>
            <person name="Lindquist E.A."/>
            <person name="Lipzen A."/>
            <person name="Lundell T."/>
            <person name="Morin E."/>
            <person name="Murat C."/>
            <person name="Riley R."/>
            <person name="Ohm R."/>
            <person name="Sun H."/>
            <person name="Tunlid A."/>
            <person name="Henrissat B."/>
            <person name="Grigoriev I.V."/>
            <person name="Hibbett D.S."/>
            <person name="Martin F."/>
        </authorList>
    </citation>
    <scope>NUCLEOTIDE SEQUENCE [LARGE SCALE GENOMIC DNA]</scope>
    <source>
        <strain evidence="2">h7</strain>
    </source>
</reference>
<dbReference type="HOGENOM" id="CLU_2292044_0_0_1"/>
<gene>
    <name evidence="1" type="ORF">M413DRAFT_448505</name>
</gene>
<organism evidence="1 2">
    <name type="scientific">Hebeloma cylindrosporum</name>
    <dbReference type="NCBI Taxonomy" id="76867"/>
    <lineage>
        <taxon>Eukaryota</taxon>
        <taxon>Fungi</taxon>
        <taxon>Dikarya</taxon>
        <taxon>Basidiomycota</taxon>
        <taxon>Agaricomycotina</taxon>
        <taxon>Agaricomycetes</taxon>
        <taxon>Agaricomycetidae</taxon>
        <taxon>Agaricales</taxon>
        <taxon>Agaricineae</taxon>
        <taxon>Hymenogastraceae</taxon>
        <taxon>Hebeloma</taxon>
    </lineage>
</organism>
<evidence type="ECO:0000313" key="1">
    <source>
        <dbReference type="EMBL" id="KIM37453.1"/>
    </source>
</evidence>
<sequence length="101" mass="11362">MTARLVLAPEECPIPESRTTLMTSSHAGTHFYTLLASMRPPLQPQKIIYTHNNLFDYIFDDEGGMVMGIRSQHPLHILQKCAKVLSRVATLSQRPSPSSRK</sequence>
<dbReference type="AlphaFoldDB" id="A0A0C2XHV9"/>